<feature type="domain" description="ArnT-like N-terminal" evidence="9">
    <location>
        <begin position="4"/>
        <end position="157"/>
    </location>
</feature>
<feature type="transmembrane region" description="Helical" evidence="8">
    <location>
        <begin position="195"/>
        <end position="213"/>
    </location>
</feature>
<feature type="transmembrane region" description="Helical" evidence="8">
    <location>
        <begin position="373"/>
        <end position="394"/>
    </location>
</feature>
<evidence type="ECO:0000313" key="10">
    <source>
        <dbReference type="EMBL" id="KKU10080.1"/>
    </source>
</evidence>
<protein>
    <recommendedName>
        <fullName evidence="9">ArnT-like N-terminal domain-containing protein</fullName>
    </recommendedName>
</protein>
<dbReference type="PANTHER" id="PTHR33908:SF11">
    <property type="entry name" value="MEMBRANE PROTEIN"/>
    <property type="match status" value="1"/>
</dbReference>
<reference evidence="10 11" key="1">
    <citation type="journal article" date="2015" name="Nature">
        <title>rRNA introns, odd ribosomes, and small enigmatic genomes across a large radiation of phyla.</title>
        <authorList>
            <person name="Brown C.T."/>
            <person name="Hug L.A."/>
            <person name="Thomas B.C."/>
            <person name="Sharon I."/>
            <person name="Castelle C.J."/>
            <person name="Singh A."/>
            <person name="Wilkins M.J."/>
            <person name="Williams K.H."/>
            <person name="Banfield J.F."/>
        </authorList>
    </citation>
    <scope>NUCLEOTIDE SEQUENCE [LARGE SCALE GENOMIC DNA]</scope>
</reference>
<keyword evidence="2" id="KW-1003">Cell membrane</keyword>
<accession>A0A0G1QN56</accession>
<feature type="transmembrane region" description="Helical" evidence="8">
    <location>
        <begin position="343"/>
        <end position="366"/>
    </location>
</feature>
<evidence type="ECO:0000256" key="6">
    <source>
        <dbReference type="ARBA" id="ARBA00022989"/>
    </source>
</evidence>
<feature type="transmembrane region" description="Helical" evidence="8">
    <location>
        <begin position="112"/>
        <end position="128"/>
    </location>
</feature>
<dbReference type="InterPro" id="IPR050297">
    <property type="entry name" value="LipidA_mod_glycosyltrf_83"/>
</dbReference>
<dbReference type="PANTHER" id="PTHR33908">
    <property type="entry name" value="MANNOSYLTRANSFERASE YKCB-RELATED"/>
    <property type="match status" value="1"/>
</dbReference>
<keyword evidence="5 8" id="KW-0812">Transmembrane</keyword>
<keyword evidence="3" id="KW-0328">Glycosyltransferase</keyword>
<evidence type="ECO:0000256" key="1">
    <source>
        <dbReference type="ARBA" id="ARBA00004651"/>
    </source>
</evidence>
<dbReference type="GO" id="GO:0006493">
    <property type="term" value="P:protein O-linked glycosylation"/>
    <property type="evidence" value="ECO:0007669"/>
    <property type="project" value="InterPro"/>
</dbReference>
<organism evidence="10 11">
    <name type="scientific">Candidatus Woesebacteria bacterium GW2011_GWB1_45_5</name>
    <dbReference type="NCBI Taxonomy" id="1618581"/>
    <lineage>
        <taxon>Bacteria</taxon>
        <taxon>Candidatus Woeseibacteriota</taxon>
    </lineage>
</organism>
<proteinExistence type="predicted"/>
<evidence type="ECO:0000256" key="2">
    <source>
        <dbReference type="ARBA" id="ARBA00022475"/>
    </source>
</evidence>
<keyword evidence="7 8" id="KW-0472">Membrane</keyword>
<evidence type="ECO:0000313" key="11">
    <source>
        <dbReference type="Proteomes" id="UP000034329"/>
    </source>
</evidence>
<evidence type="ECO:0000256" key="4">
    <source>
        <dbReference type="ARBA" id="ARBA00022679"/>
    </source>
</evidence>
<dbReference type="EMBL" id="LCLA01000021">
    <property type="protein sequence ID" value="KKU10080.1"/>
    <property type="molecule type" value="Genomic_DNA"/>
</dbReference>
<dbReference type="Proteomes" id="UP000034329">
    <property type="component" value="Unassembled WGS sequence"/>
</dbReference>
<evidence type="ECO:0000256" key="7">
    <source>
        <dbReference type="ARBA" id="ARBA00023136"/>
    </source>
</evidence>
<dbReference type="AlphaFoldDB" id="A0A0G1QN56"/>
<sequence>MHIVIFILAFALRFILLTHTPPSLNWDEVSHGYNAYSILKTGMDEWGQKFPILNFRAYGDYPTPLNLYLTIPSIAVFGLTEFAVRFPHVLLGALTTISVYFLTLGITKKKNMSLLAAFLTAVGPWHVFTSRFVVQSNLSVFFLTAGMALFVNRTKNKYFLPVSFLFLFLTLFSYHTTRIFSPLILLGMLFIYRQAALKIFVPLFIVLSVWILVNPEARARGNLLFLINESAVNKIVENRNASNLPPLMKRLMFNRPVYFVTEFSKNYVSYFSPEFLFLEGGTQYQFSIPKTGLINLINLPFFYLGIFFLIRKVLKEKERDYGLLLLWLVLSPIPASLTNEKFAVLRATTILPLPEILTALGFYAILDKIPKKLRLFGILGYLITIFLSLESYMVNYFTDYRQNYSWSWQYGYKEAVSYAKDNYSKYDKIIVTKKYGEPHEFFLFFTAQDPASYRSDPNLIRFYQSGWYWTDRFDKFYFVNDWQIKEMKLESGGEIDCRQIKCLLITSPDNYPSSWSKLETINFLNGEPAFEIYNNI</sequence>
<gene>
    <name evidence="10" type="ORF">UX13_C0021G0010</name>
</gene>
<dbReference type="GO" id="GO:0005886">
    <property type="term" value="C:plasma membrane"/>
    <property type="evidence" value="ECO:0007669"/>
    <property type="project" value="UniProtKB-SubCell"/>
</dbReference>
<comment type="subcellular location">
    <subcellularLocation>
        <location evidence="1">Cell membrane</location>
        <topology evidence="1">Multi-pass membrane protein</topology>
    </subcellularLocation>
</comment>
<evidence type="ECO:0000256" key="3">
    <source>
        <dbReference type="ARBA" id="ARBA00022676"/>
    </source>
</evidence>
<feature type="transmembrane region" description="Helical" evidence="8">
    <location>
        <begin position="158"/>
        <end position="175"/>
    </location>
</feature>
<comment type="caution">
    <text evidence="10">The sequence shown here is derived from an EMBL/GenBank/DDBJ whole genome shotgun (WGS) entry which is preliminary data.</text>
</comment>
<feature type="transmembrane region" description="Helical" evidence="8">
    <location>
        <begin position="86"/>
        <end position="105"/>
    </location>
</feature>
<keyword evidence="4" id="KW-0808">Transferase</keyword>
<evidence type="ECO:0000256" key="8">
    <source>
        <dbReference type="SAM" id="Phobius"/>
    </source>
</evidence>
<evidence type="ECO:0000256" key="5">
    <source>
        <dbReference type="ARBA" id="ARBA00022692"/>
    </source>
</evidence>
<feature type="transmembrane region" description="Helical" evidence="8">
    <location>
        <begin position="321"/>
        <end position="337"/>
    </location>
</feature>
<feature type="transmembrane region" description="Helical" evidence="8">
    <location>
        <begin position="292"/>
        <end position="309"/>
    </location>
</feature>
<name>A0A0G1QN56_9BACT</name>
<dbReference type="InterPro" id="IPR003342">
    <property type="entry name" value="ArnT-like_N"/>
</dbReference>
<keyword evidence="6 8" id="KW-1133">Transmembrane helix</keyword>
<dbReference type="GO" id="GO:0009103">
    <property type="term" value="P:lipopolysaccharide biosynthetic process"/>
    <property type="evidence" value="ECO:0007669"/>
    <property type="project" value="UniProtKB-ARBA"/>
</dbReference>
<evidence type="ECO:0000259" key="9">
    <source>
        <dbReference type="Pfam" id="PF02366"/>
    </source>
</evidence>
<feature type="transmembrane region" description="Helical" evidence="8">
    <location>
        <begin position="134"/>
        <end position="151"/>
    </location>
</feature>
<dbReference type="Pfam" id="PF02366">
    <property type="entry name" value="PMT"/>
    <property type="match status" value="1"/>
</dbReference>
<dbReference type="GO" id="GO:0016763">
    <property type="term" value="F:pentosyltransferase activity"/>
    <property type="evidence" value="ECO:0007669"/>
    <property type="project" value="TreeGrafter"/>
</dbReference>
<dbReference type="GO" id="GO:0000030">
    <property type="term" value="F:mannosyltransferase activity"/>
    <property type="evidence" value="ECO:0007669"/>
    <property type="project" value="InterPro"/>
</dbReference>